<evidence type="ECO:0000256" key="2">
    <source>
        <dbReference type="ARBA" id="ARBA00007779"/>
    </source>
</evidence>
<comment type="caution">
    <text evidence="13">The sequence shown here is derived from an EMBL/GenBank/DDBJ whole genome shotgun (WGS) entry which is preliminary data.</text>
</comment>
<evidence type="ECO:0000256" key="7">
    <source>
        <dbReference type="SAM" id="Coils"/>
    </source>
</evidence>
<evidence type="ECO:0000313" key="13">
    <source>
        <dbReference type="EMBL" id="KAI9633460.1"/>
    </source>
</evidence>
<dbReference type="PANTHER" id="PTHR13018:SF149">
    <property type="entry name" value="DOMAIN PROTEIN, PUTATIVE (AFU_ORTHOLOGUE AFUA_3G11660)-RELATED"/>
    <property type="match status" value="1"/>
</dbReference>
<feature type="compositionally biased region" description="Polar residues" evidence="8">
    <location>
        <begin position="899"/>
        <end position="911"/>
    </location>
</feature>
<dbReference type="GO" id="GO:0005227">
    <property type="term" value="F:calcium-activated cation channel activity"/>
    <property type="evidence" value="ECO:0007669"/>
    <property type="project" value="InterPro"/>
</dbReference>
<evidence type="ECO:0000256" key="3">
    <source>
        <dbReference type="ARBA" id="ARBA00022448"/>
    </source>
</evidence>
<feature type="region of interest" description="Disordered" evidence="8">
    <location>
        <begin position="866"/>
        <end position="1042"/>
    </location>
</feature>
<evidence type="ECO:0000256" key="8">
    <source>
        <dbReference type="SAM" id="MobiDB-lite"/>
    </source>
</evidence>
<keyword evidence="14" id="KW-1185">Reference proteome</keyword>
<organism evidence="13 14">
    <name type="scientific">Dioszegia hungarica</name>
    <dbReference type="NCBI Taxonomy" id="4972"/>
    <lineage>
        <taxon>Eukaryota</taxon>
        <taxon>Fungi</taxon>
        <taxon>Dikarya</taxon>
        <taxon>Basidiomycota</taxon>
        <taxon>Agaricomycotina</taxon>
        <taxon>Tremellomycetes</taxon>
        <taxon>Tremellales</taxon>
        <taxon>Bulleribasidiaceae</taxon>
        <taxon>Dioszegia</taxon>
    </lineage>
</organism>
<feature type="transmembrane region" description="Helical" evidence="9">
    <location>
        <begin position="461"/>
        <end position="486"/>
    </location>
</feature>
<feature type="transmembrane region" description="Helical" evidence="9">
    <location>
        <begin position="507"/>
        <end position="528"/>
    </location>
</feature>
<feature type="domain" description="CSC1/OSCA1-like cytosolic" evidence="12">
    <location>
        <begin position="198"/>
        <end position="400"/>
    </location>
</feature>
<keyword evidence="4 9" id="KW-0812">Transmembrane</keyword>
<feature type="compositionally biased region" description="Polar residues" evidence="8">
    <location>
        <begin position="1007"/>
        <end position="1025"/>
    </location>
</feature>
<evidence type="ECO:0000256" key="5">
    <source>
        <dbReference type="ARBA" id="ARBA00022989"/>
    </source>
</evidence>
<feature type="transmembrane region" description="Helical" evidence="9">
    <location>
        <begin position="678"/>
        <end position="699"/>
    </location>
</feature>
<dbReference type="GO" id="GO:0005886">
    <property type="term" value="C:plasma membrane"/>
    <property type="evidence" value="ECO:0007669"/>
    <property type="project" value="TreeGrafter"/>
</dbReference>
<dbReference type="Pfam" id="PF14703">
    <property type="entry name" value="PHM7_cyt"/>
    <property type="match status" value="1"/>
</dbReference>
<evidence type="ECO:0000256" key="9">
    <source>
        <dbReference type="SAM" id="Phobius"/>
    </source>
</evidence>
<evidence type="ECO:0008006" key="15">
    <source>
        <dbReference type="Google" id="ProtNLM"/>
    </source>
</evidence>
<evidence type="ECO:0000256" key="6">
    <source>
        <dbReference type="ARBA" id="ARBA00023136"/>
    </source>
</evidence>
<keyword evidence="6 9" id="KW-0472">Membrane</keyword>
<evidence type="ECO:0000256" key="1">
    <source>
        <dbReference type="ARBA" id="ARBA00004141"/>
    </source>
</evidence>
<evidence type="ECO:0000256" key="4">
    <source>
        <dbReference type="ARBA" id="ARBA00022692"/>
    </source>
</evidence>
<protein>
    <recommendedName>
        <fullName evidence="15">DUF221-domain-containing protein</fullName>
    </recommendedName>
</protein>
<evidence type="ECO:0000313" key="14">
    <source>
        <dbReference type="Proteomes" id="UP001164286"/>
    </source>
</evidence>
<keyword evidence="5 9" id="KW-1133">Transmembrane helix</keyword>
<dbReference type="Proteomes" id="UP001164286">
    <property type="component" value="Unassembled WGS sequence"/>
</dbReference>
<dbReference type="InterPro" id="IPR032880">
    <property type="entry name" value="CSC1/OSCA1-like_N"/>
</dbReference>
<comment type="similarity">
    <text evidence="2">Belongs to the CSC1 (TC 1.A.17) family.</text>
</comment>
<dbReference type="GeneID" id="77728156"/>
<dbReference type="Pfam" id="PF13967">
    <property type="entry name" value="RSN1_TM"/>
    <property type="match status" value="1"/>
</dbReference>
<feature type="transmembrane region" description="Helical" evidence="9">
    <location>
        <begin position="110"/>
        <end position="133"/>
    </location>
</feature>
<feature type="compositionally biased region" description="Polar residues" evidence="8">
    <location>
        <begin position="980"/>
        <end position="991"/>
    </location>
</feature>
<gene>
    <name evidence="13" type="ORF">MKK02DRAFT_34490</name>
</gene>
<feature type="domain" description="CSC1/OSCA1-like N-terminal transmembrane" evidence="11">
    <location>
        <begin position="62"/>
        <end position="173"/>
    </location>
</feature>
<dbReference type="AlphaFoldDB" id="A0AA38H3S1"/>
<feature type="transmembrane region" description="Helical" evidence="9">
    <location>
        <begin position="615"/>
        <end position="636"/>
    </location>
</feature>
<accession>A0AA38H3S1</accession>
<comment type="subcellular location">
    <subcellularLocation>
        <location evidence="1">Membrane</location>
        <topology evidence="1">Multi-pass membrane protein</topology>
    </subcellularLocation>
</comment>
<dbReference type="Pfam" id="PF02714">
    <property type="entry name" value="RSN1_7TM"/>
    <property type="match status" value="1"/>
</dbReference>
<dbReference type="RefSeq" id="XP_052943237.1">
    <property type="nucleotide sequence ID" value="XM_053088951.1"/>
</dbReference>
<feature type="compositionally biased region" description="Gly residues" evidence="8">
    <location>
        <begin position="949"/>
        <end position="959"/>
    </location>
</feature>
<dbReference type="PANTHER" id="PTHR13018">
    <property type="entry name" value="PROBABLE MEMBRANE PROTEIN DUF221-RELATED"/>
    <property type="match status" value="1"/>
</dbReference>
<evidence type="ECO:0000259" key="12">
    <source>
        <dbReference type="Pfam" id="PF14703"/>
    </source>
</evidence>
<feature type="transmembrane region" description="Helical" evidence="9">
    <location>
        <begin position="642"/>
        <end position="666"/>
    </location>
</feature>
<feature type="transmembrane region" description="Helical" evidence="9">
    <location>
        <begin position="153"/>
        <end position="176"/>
    </location>
</feature>
<feature type="domain" description="CSC1/OSCA1-like 7TM region" evidence="10">
    <location>
        <begin position="413"/>
        <end position="697"/>
    </location>
</feature>
<feature type="coiled-coil region" evidence="7">
    <location>
        <begin position="304"/>
        <end position="345"/>
    </location>
</feature>
<evidence type="ECO:0000259" key="11">
    <source>
        <dbReference type="Pfam" id="PF13967"/>
    </source>
</evidence>
<dbReference type="InterPro" id="IPR027815">
    <property type="entry name" value="CSC1/OSCA1-like_cyt"/>
</dbReference>
<reference evidence="13" key="1">
    <citation type="journal article" date="2022" name="G3 (Bethesda)">
        <title>High quality genome of the basidiomycete yeast Dioszegia hungarica PDD-24b-2 isolated from cloud water.</title>
        <authorList>
            <person name="Jarrige D."/>
            <person name="Haridas S."/>
            <person name="Bleykasten-Grosshans C."/>
            <person name="Joly M."/>
            <person name="Nadalig T."/>
            <person name="Sancelme M."/>
            <person name="Vuilleumier S."/>
            <person name="Grigoriev I.V."/>
            <person name="Amato P."/>
            <person name="Bringel F."/>
        </authorList>
    </citation>
    <scope>NUCLEOTIDE SEQUENCE</scope>
    <source>
        <strain evidence="13">PDD-24b-2</strain>
    </source>
</reference>
<keyword evidence="7" id="KW-0175">Coiled coil</keyword>
<feature type="transmembrane region" description="Helical" evidence="9">
    <location>
        <begin position="416"/>
        <end position="441"/>
    </location>
</feature>
<evidence type="ECO:0000259" key="10">
    <source>
        <dbReference type="Pfam" id="PF02714"/>
    </source>
</evidence>
<proteinExistence type="inferred from homology"/>
<name>A0AA38H3S1_9TREE</name>
<dbReference type="EMBL" id="JAKWFO010000008">
    <property type="protein sequence ID" value="KAI9633460.1"/>
    <property type="molecule type" value="Genomic_DNA"/>
</dbReference>
<dbReference type="InterPro" id="IPR045122">
    <property type="entry name" value="Csc1-like"/>
</dbReference>
<sequence length="1060" mass="118799">MSATFDADALQSIVASHNKTLSQVTVKAVGSQLALMTGISVGLLMGIKYQLPAPAHPADNPDYEPPPPAISNGFFAWFSPVIHLREEQMIANIGLDATTFLRFLRMLRNIFTVLVLPCAGLMTINIIYNLKFVDSNARTSLNLLTIQNVSGNWMWVSLGMSYIFNFIIMYFIWVNWQAMIQLRIRWFRSPAYQTKIYSRTLMVTHVRKDYRSDEGLVALMGKLKVDGIKIGPEIDCTAIGRRLENFPAMVEDHNEAVKELEAYLVKYLKDGKMASKRPTLKKGGFMGMGGQKKVSSSLGQSRAAADMQDAIDYLAQQIKFLRDKIDEKRAAIDSLLRQERKARKTGKPTSRVEGENYGFVTFKTIAEAHRIAQTHRGKQKELHGAELALAPMPLDIVWENISKEPSEVVTKRSLGFVWIALVCFFNTVPLLLVSALANLGQLTIYIDFLGKWQRAGQWGDWTFSIVSGVLPSVIAVLFGYFLPIIIRKISKYQGVPTRSRLDRAVTARYFFFIIVSNMVIFTLLGVAYSSIATVVSQIGQHKSVWEVLNGLEQIPYLIQGTYVQQSTYWLTWLPLRGFLVFFELIQLIKLALVSLRRVMFRHTPREVRDMTKPSYFDYPVVSVNMLFVCAVGLIYAPLAPLVAIGAAAVFWFSSIVYKYQILYVYVSRAESGGRMWNVYVNRLMACAVLMQLLMMLTTALVRRRWLDSIAAVPPVLIMIAFKIYMSRTAESRFRYYKPTPEEAETERRMSMSEKRTRHSEMEKRFLHPALQHDKLYQIMVHKSQESLAREVLSVYPWFAGKHQHNGVEIKAVREENLEYDPTADGAKSEANWDARSVASTDMLGGTKSEFGTPYLQSEEYKQYPLPRQGEYGHYPLPNNDSSVFNLPLDNPSTDHLIGQAQNRSEQCTPRRQASRPYPSHGSTSDSMAAAPLMDHVQPTPLSPQHPHGQHGGHGSGGGVPYPPSAFTSPPAGYTPPAMRRQNTNISVQSDASWDRGDLGNAPAYGQTPGQGQGQVRQDSGASSRLPSWMASPAAGGGYADPYDAYDRMAGPPGAGGYGRR</sequence>
<feature type="transmembrane region" description="Helical" evidence="9">
    <location>
        <begin position="575"/>
        <end position="595"/>
    </location>
</feature>
<dbReference type="InterPro" id="IPR003864">
    <property type="entry name" value="CSC1/OSCA1-like_7TM"/>
</dbReference>
<keyword evidence="3" id="KW-0813">Transport</keyword>